<dbReference type="InterPro" id="IPR039430">
    <property type="entry name" value="Thymidylate_kin-like_dom"/>
</dbReference>
<reference evidence="10" key="1">
    <citation type="submission" date="2019-08" db="EMBL/GenBank/DDBJ databases">
        <authorList>
            <person name="Kucharzyk K."/>
            <person name="Murdoch R.W."/>
            <person name="Higgins S."/>
            <person name="Loffler F."/>
        </authorList>
    </citation>
    <scope>NUCLEOTIDE SEQUENCE</scope>
</reference>
<dbReference type="HAMAP" id="MF_00165">
    <property type="entry name" value="Thymidylate_kinase"/>
    <property type="match status" value="1"/>
</dbReference>
<comment type="caution">
    <text evidence="10">The sequence shown here is derived from an EMBL/GenBank/DDBJ whole genome shotgun (WGS) entry which is preliminary data.</text>
</comment>
<proteinExistence type="inferred from homology"/>
<keyword evidence="5" id="KW-0547">Nucleotide-binding</keyword>
<keyword evidence="7" id="KW-0067">ATP-binding</keyword>
<dbReference type="Gene3D" id="3.40.50.300">
    <property type="entry name" value="P-loop containing nucleotide triphosphate hydrolases"/>
    <property type="match status" value="1"/>
</dbReference>
<comment type="catalytic activity">
    <reaction evidence="8">
        <text>dTMP + ATP = dTDP + ADP</text>
        <dbReference type="Rhea" id="RHEA:13517"/>
        <dbReference type="ChEBI" id="CHEBI:30616"/>
        <dbReference type="ChEBI" id="CHEBI:58369"/>
        <dbReference type="ChEBI" id="CHEBI:63528"/>
        <dbReference type="ChEBI" id="CHEBI:456216"/>
        <dbReference type="EC" id="2.7.4.9"/>
    </reaction>
</comment>
<keyword evidence="3 10" id="KW-0808">Transferase</keyword>
<evidence type="ECO:0000256" key="2">
    <source>
        <dbReference type="ARBA" id="ARBA00012980"/>
    </source>
</evidence>
<dbReference type="GO" id="GO:0004798">
    <property type="term" value="F:dTMP kinase activity"/>
    <property type="evidence" value="ECO:0007669"/>
    <property type="project" value="UniProtKB-EC"/>
</dbReference>
<dbReference type="InterPro" id="IPR018094">
    <property type="entry name" value="Thymidylate_kinase"/>
</dbReference>
<evidence type="ECO:0000256" key="8">
    <source>
        <dbReference type="ARBA" id="ARBA00048743"/>
    </source>
</evidence>
<dbReference type="PANTHER" id="PTHR10344">
    <property type="entry name" value="THYMIDYLATE KINASE"/>
    <property type="match status" value="1"/>
</dbReference>
<name>A0A644ZRD0_9ZZZZ</name>
<dbReference type="SUPFAM" id="SSF52540">
    <property type="entry name" value="P-loop containing nucleoside triphosphate hydrolases"/>
    <property type="match status" value="1"/>
</dbReference>
<evidence type="ECO:0000256" key="6">
    <source>
        <dbReference type="ARBA" id="ARBA00022777"/>
    </source>
</evidence>
<keyword evidence="4" id="KW-0545">Nucleotide biosynthesis</keyword>
<dbReference type="EMBL" id="VSSQ01010107">
    <property type="protein sequence ID" value="MPM43445.1"/>
    <property type="molecule type" value="Genomic_DNA"/>
</dbReference>
<protein>
    <recommendedName>
        <fullName evidence="2">dTMP kinase</fullName>
        <ecNumber evidence="2">2.7.4.9</ecNumber>
    </recommendedName>
</protein>
<evidence type="ECO:0000256" key="1">
    <source>
        <dbReference type="ARBA" id="ARBA00009776"/>
    </source>
</evidence>
<gene>
    <name evidence="10" type="primary">tmk_23</name>
    <name evidence="10" type="ORF">SDC9_90119</name>
</gene>
<dbReference type="GO" id="GO:0005829">
    <property type="term" value="C:cytosol"/>
    <property type="evidence" value="ECO:0007669"/>
    <property type="project" value="TreeGrafter"/>
</dbReference>
<sequence length="221" mass="25143">MSGKLIVFEGTDGSGKATQARLLGERLKKMGMPFWEIDFPRYGNPFAEPAKLYLDGTLGKNPGDVGACAASALFAVDRYASYKQDWGAAYEAGGLILANRYTTSNAVHQASKLPPSERTEFLNWLFDFEYCRLGLPKPDLVLYLDLPTKLSEQMLRQRERSTGVRADIHEQDDAYLRKCRENARQIARDLDWTVVNCAQEGRIRPVEEIHEEVWSRMENYL</sequence>
<evidence type="ECO:0000313" key="10">
    <source>
        <dbReference type="EMBL" id="MPM43445.1"/>
    </source>
</evidence>
<organism evidence="10">
    <name type="scientific">bioreactor metagenome</name>
    <dbReference type="NCBI Taxonomy" id="1076179"/>
    <lineage>
        <taxon>unclassified sequences</taxon>
        <taxon>metagenomes</taxon>
        <taxon>ecological metagenomes</taxon>
    </lineage>
</organism>
<dbReference type="GO" id="GO:0006233">
    <property type="term" value="P:dTDP biosynthetic process"/>
    <property type="evidence" value="ECO:0007669"/>
    <property type="project" value="InterPro"/>
</dbReference>
<evidence type="ECO:0000256" key="5">
    <source>
        <dbReference type="ARBA" id="ARBA00022741"/>
    </source>
</evidence>
<dbReference type="Pfam" id="PF02223">
    <property type="entry name" value="Thymidylate_kin"/>
    <property type="match status" value="1"/>
</dbReference>
<evidence type="ECO:0000256" key="7">
    <source>
        <dbReference type="ARBA" id="ARBA00022840"/>
    </source>
</evidence>
<keyword evidence="6 10" id="KW-0418">Kinase</keyword>
<dbReference type="GO" id="GO:0006227">
    <property type="term" value="P:dUDP biosynthetic process"/>
    <property type="evidence" value="ECO:0007669"/>
    <property type="project" value="TreeGrafter"/>
</dbReference>
<evidence type="ECO:0000256" key="3">
    <source>
        <dbReference type="ARBA" id="ARBA00022679"/>
    </source>
</evidence>
<evidence type="ECO:0000256" key="4">
    <source>
        <dbReference type="ARBA" id="ARBA00022727"/>
    </source>
</evidence>
<dbReference type="CDD" id="cd01672">
    <property type="entry name" value="TMPK"/>
    <property type="match status" value="1"/>
</dbReference>
<dbReference type="EC" id="2.7.4.9" evidence="2"/>
<dbReference type="GO" id="GO:0006235">
    <property type="term" value="P:dTTP biosynthetic process"/>
    <property type="evidence" value="ECO:0007669"/>
    <property type="project" value="TreeGrafter"/>
</dbReference>
<dbReference type="GO" id="GO:0005524">
    <property type="term" value="F:ATP binding"/>
    <property type="evidence" value="ECO:0007669"/>
    <property type="project" value="UniProtKB-KW"/>
</dbReference>
<comment type="similarity">
    <text evidence="1">Belongs to the thymidylate kinase family.</text>
</comment>
<accession>A0A644ZRD0</accession>
<dbReference type="InterPro" id="IPR027417">
    <property type="entry name" value="P-loop_NTPase"/>
</dbReference>
<feature type="domain" description="Thymidylate kinase-like" evidence="9">
    <location>
        <begin position="8"/>
        <end position="200"/>
    </location>
</feature>
<dbReference type="AlphaFoldDB" id="A0A644ZRD0"/>
<dbReference type="PANTHER" id="PTHR10344:SF4">
    <property type="entry name" value="UMP-CMP KINASE 2, MITOCHONDRIAL"/>
    <property type="match status" value="1"/>
</dbReference>
<evidence type="ECO:0000259" key="9">
    <source>
        <dbReference type="Pfam" id="PF02223"/>
    </source>
</evidence>